<dbReference type="CDD" id="cd00088">
    <property type="entry name" value="HPT"/>
    <property type="match status" value="1"/>
</dbReference>
<dbReference type="InterPro" id="IPR036641">
    <property type="entry name" value="HPT_dom_sf"/>
</dbReference>
<keyword evidence="1" id="KW-0902">Two-component regulatory system</keyword>
<accession>A0ABX2EPC9</accession>
<evidence type="ECO:0000313" key="5">
    <source>
        <dbReference type="Proteomes" id="UP000737171"/>
    </source>
</evidence>
<protein>
    <submittedName>
        <fullName evidence="4">Hpt domain-containing protein</fullName>
    </submittedName>
</protein>
<sequence length="114" mass="12133">MLDAQALAGLMTLDPTGANRLVQRVLSTYQVSLGKLLRQMGDGRERGDNAAIRLAAHTLKSSSASIGALELSRLCSAVETAVREGQQDAVPTLVDQLQAEAGRVDLAVQEFLSR</sequence>
<keyword evidence="5" id="KW-1185">Reference proteome</keyword>
<reference evidence="4 5" key="1">
    <citation type="submission" date="2020-05" db="EMBL/GenBank/DDBJ databases">
        <title>Aquincola sp. isolate from soil.</title>
        <authorList>
            <person name="Han J."/>
            <person name="Kim D.-U."/>
        </authorList>
    </citation>
    <scope>NUCLEOTIDE SEQUENCE [LARGE SCALE GENOMIC DNA]</scope>
    <source>
        <strain evidence="4 5">S2</strain>
    </source>
</reference>
<evidence type="ECO:0000259" key="3">
    <source>
        <dbReference type="PROSITE" id="PS50894"/>
    </source>
</evidence>
<dbReference type="SMART" id="SM00073">
    <property type="entry name" value="HPT"/>
    <property type="match status" value="1"/>
</dbReference>
<keyword evidence="2" id="KW-0597">Phosphoprotein</keyword>
<dbReference type="SUPFAM" id="SSF47226">
    <property type="entry name" value="Histidine-containing phosphotransfer domain, HPT domain"/>
    <property type="match status" value="1"/>
</dbReference>
<dbReference type="PROSITE" id="PS50894">
    <property type="entry name" value="HPT"/>
    <property type="match status" value="1"/>
</dbReference>
<evidence type="ECO:0000256" key="1">
    <source>
        <dbReference type="ARBA" id="ARBA00023012"/>
    </source>
</evidence>
<evidence type="ECO:0000256" key="2">
    <source>
        <dbReference type="PROSITE-ProRule" id="PRU00110"/>
    </source>
</evidence>
<feature type="domain" description="HPt" evidence="3">
    <location>
        <begin position="18"/>
        <end position="111"/>
    </location>
</feature>
<feature type="modified residue" description="Phosphohistidine" evidence="2">
    <location>
        <position position="57"/>
    </location>
</feature>
<name>A0ABX2EPC9_9BURK</name>
<organism evidence="4 5">
    <name type="scientific">Pseudaquabacterium terrae</name>
    <dbReference type="NCBI Taxonomy" id="2732868"/>
    <lineage>
        <taxon>Bacteria</taxon>
        <taxon>Pseudomonadati</taxon>
        <taxon>Pseudomonadota</taxon>
        <taxon>Betaproteobacteria</taxon>
        <taxon>Burkholderiales</taxon>
        <taxon>Sphaerotilaceae</taxon>
        <taxon>Pseudaquabacterium</taxon>
    </lineage>
</organism>
<gene>
    <name evidence="4" type="ORF">HLB44_25370</name>
</gene>
<dbReference type="Pfam" id="PF01627">
    <property type="entry name" value="Hpt"/>
    <property type="match status" value="1"/>
</dbReference>
<dbReference type="Gene3D" id="1.20.120.160">
    <property type="entry name" value="HPT domain"/>
    <property type="match status" value="1"/>
</dbReference>
<proteinExistence type="predicted"/>
<dbReference type="Proteomes" id="UP000737171">
    <property type="component" value="Unassembled WGS sequence"/>
</dbReference>
<evidence type="ECO:0000313" key="4">
    <source>
        <dbReference type="EMBL" id="NRF70344.1"/>
    </source>
</evidence>
<dbReference type="EMBL" id="JABRWJ010000008">
    <property type="protein sequence ID" value="NRF70344.1"/>
    <property type="molecule type" value="Genomic_DNA"/>
</dbReference>
<dbReference type="RefSeq" id="WP_173129187.1">
    <property type="nucleotide sequence ID" value="NZ_JABRWJ010000008.1"/>
</dbReference>
<comment type="caution">
    <text evidence="4">The sequence shown here is derived from an EMBL/GenBank/DDBJ whole genome shotgun (WGS) entry which is preliminary data.</text>
</comment>
<dbReference type="InterPro" id="IPR008207">
    <property type="entry name" value="Sig_transdc_His_kin_Hpt_dom"/>
</dbReference>